<name>A0A653IDY8_9BACL</name>
<keyword evidence="2" id="KW-1185">Reference proteome</keyword>
<keyword evidence="1" id="KW-0282">Flagellum</keyword>
<dbReference type="PANTHER" id="PTHR30531:SF12">
    <property type="entry name" value="FLAGELLAR BIOSYNTHETIC PROTEIN FLHB"/>
    <property type="match status" value="1"/>
</dbReference>
<evidence type="ECO:0000313" key="1">
    <source>
        <dbReference type="EMBL" id="VWX37403.1"/>
    </source>
</evidence>
<dbReference type="GO" id="GO:0005886">
    <property type="term" value="C:plasma membrane"/>
    <property type="evidence" value="ECO:0007669"/>
    <property type="project" value="TreeGrafter"/>
</dbReference>
<keyword evidence="1" id="KW-0969">Cilium</keyword>
<dbReference type="RefSeq" id="WP_029330844.1">
    <property type="nucleotide sequence ID" value="NZ_LR732312.1"/>
</dbReference>
<sequence>MKKAIALSYEEQMAAPKVVAKGSEIVAERILEEAIRHNIPIRQDQTLLTLLDAIEVSEQVPPELYGVIAELFAFLYQLDHEGITKK</sequence>
<proteinExistence type="predicted"/>
<dbReference type="InterPro" id="IPR029025">
    <property type="entry name" value="T3SS_substrate_exporter_C"/>
</dbReference>
<reference evidence="1 2" key="1">
    <citation type="submission" date="2019-10" db="EMBL/GenBank/DDBJ databases">
        <authorList>
            <person name="Karimi E."/>
        </authorList>
    </citation>
    <scope>NUCLEOTIDE SEQUENCE [LARGE SCALE GENOMIC DNA]</scope>
    <source>
        <strain evidence="1">Exiguobacterium sp. 9Y</strain>
    </source>
</reference>
<dbReference type="Gene3D" id="3.40.1690.10">
    <property type="entry name" value="secretion proteins EscU"/>
    <property type="match status" value="1"/>
</dbReference>
<keyword evidence="1" id="KW-0966">Cell projection</keyword>
<gene>
    <name evidence="1" type="primary">ylqH</name>
    <name evidence="1" type="ORF">EXIGUO9Y_300014</name>
</gene>
<dbReference type="GO" id="GO:0009306">
    <property type="term" value="P:protein secretion"/>
    <property type="evidence" value="ECO:0007669"/>
    <property type="project" value="InterPro"/>
</dbReference>
<dbReference type="Proteomes" id="UP000439752">
    <property type="component" value="Unassembled WGS sequence"/>
</dbReference>
<accession>A0A653IDY8</accession>
<dbReference type="SUPFAM" id="SSF160544">
    <property type="entry name" value="EscU C-terminal domain-like"/>
    <property type="match status" value="1"/>
</dbReference>
<dbReference type="InterPro" id="IPR006135">
    <property type="entry name" value="T3SS_substrate_exporter"/>
</dbReference>
<organism evidence="1 2">
    <name type="scientific">Exiguobacterium oxidotolerans</name>
    <dbReference type="NCBI Taxonomy" id="223958"/>
    <lineage>
        <taxon>Bacteria</taxon>
        <taxon>Bacillati</taxon>
        <taxon>Bacillota</taxon>
        <taxon>Bacilli</taxon>
        <taxon>Bacillales</taxon>
        <taxon>Bacillales Family XII. Incertae Sedis</taxon>
        <taxon>Exiguobacterium</taxon>
    </lineage>
</organism>
<dbReference type="Pfam" id="PF01312">
    <property type="entry name" value="Bac_export_2"/>
    <property type="match status" value="1"/>
</dbReference>
<dbReference type="AlphaFoldDB" id="A0A653IDY8"/>
<evidence type="ECO:0000313" key="2">
    <source>
        <dbReference type="Proteomes" id="UP000439752"/>
    </source>
</evidence>
<dbReference type="PANTHER" id="PTHR30531">
    <property type="entry name" value="FLAGELLAR BIOSYNTHETIC PROTEIN FLHB"/>
    <property type="match status" value="1"/>
</dbReference>
<protein>
    <submittedName>
        <fullName evidence="1">Putative flagellar biosynthesis protein</fullName>
    </submittedName>
</protein>
<dbReference type="EMBL" id="CABWKQ010000024">
    <property type="protein sequence ID" value="VWX37403.1"/>
    <property type="molecule type" value="Genomic_DNA"/>
</dbReference>